<protein>
    <submittedName>
        <fullName evidence="3">OB-fold domain-containing protein</fullName>
    </submittedName>
</protein>
<sequence>MSEANRGARGVVPSQGAGMSEVRSPVLPAAAPVVNPDTAEFWKATAEGTFLGRRCGDCEAAIWYPRPICPFCHSSNTRWEEFTGRGAVYSYSVVHRAGGAWKGVTPYVLAYVELEEGPRVMTNIVDCDVDAVAIGDAVEVVFEDTGEGSALPRFRPVQSSEEVGQA</sequence>
<dbReference type="Gene3D" id="6.10.30.10">
    <property type="match status" value="1"/>
</dbReference>
<dbReference type="PANTHER" id="PTHR34075:SF5">
    <property type="entry name" value="BLR3430 PROTEIN"/>
    <property type="match status" value="1"/>
</dbReference>
<evidence type="ECO:0000313" key="4">
    <source>
        <dbReference type="Proteomes" id="UP001501710"/>
    </source>
</evidence>
<feature type="domain" description="ChsH2 rubredoxin-like zinc ribbon" evidence="2">
    <location>
        <begin position="42"/>
        <end position="76"/>
    </location>
</feature>
<name>A0ABP8BRR3_9ACTN</name>
<evidence type="ECO:0000259" key="1">
    <source>
        <dbReference type="Pfam" id="PF01796"/>
    </source>
</evidence>
<dbReference type="InterPro" id="IPR052513">
    <property type="entry name" value="Thioester_dehydratase-like"/>
</dbReference>
<keyword evidence="4" id="KW-1185">Reference proteome</keyword>
<proteinExistence type="predicted"/>
<dbReference type="Pfam" id="PF01796">
    <property type="entry name" value="OB_ChsH2_C"/>
    <property type="match status" value="1"/>
</dbReference>
<dbReference type="InterPro" id="IPR022002">
    <property type="entry name" value="ChsH2_Znr"/>
</dbReference>
<dbReference type="PANTHER" id="PTHR34075">
    <property type="entry name" value="BLR3430 PROTEIN"/>
    <property type="match status" value="1"/>
</dbReference>
<dbReference type="SUPFAM" id="SSF50249">
    <property type="entry name" value="Nucleic acid-binding proteins"/>
    <property type="match status" value="1"/>
</dbReference>
<comment type="caution">
    <text evidence="3">The sequence shown here is derived from an EMBL/GenBank/DDBJ whole genome shotgun (WGS) entry which is preliminary data.</text>
</comment>
<dbReference type="InterPro" id="IPR002878">
    <property type="entry name" value="ChsH2_C"/>
</dbReference>
<dbReference type="Pfam" id="PF12172">
    <property type="entry name" value="zf-ChsH2"/>
    <property type="match status" value="1"/>
</dbReference>
<dbReference type="InterPro" id="IPR012340">
    <property type="entry name" value="NA-bd_OB-fold"/>
</dbReference>
<dbReference type="Proteomes" id="UP001501710">
    <property type="component" value="Unassembled WGS sequence"/>
</dbReference>
<dbReference type="EMBL" id="BAABAS010000001">
    <property type="protein sequence ID" value="GAA4223952.1"/>
    <property type="molecule type" value="Genomic_DNA"/>
</dbReference>
<evidence type="ECO:0000313" key="3">
    <source>
        <dbReference type="EMBL" id="GAA4223952.1"/>
    </source>
</evidence>
<reference evidence="4" key="1">
    <citation type="journal article" date="2019" name="Int. J. Syst. Evol. Microbiol.">
        <title>The Global Catalogue of Microorganisms (GCM) 10K type strain sequencing project: providing services to taxonomists for standard genome sequencing and annotation.</title>
        <authorList>
            <consortium name="The Broad Institute Genomics Platform"/>
            <consortium name="The Broad Institute Genome Sequencing Center for Infectious Disease"/>
            <person name="Wu L."/>
            <person name="Ma J."/>
        </authorList>
    </citation>
    <scope>NUCLEOTIDE SEQUENCE [LARGE SCALE GENOMIC DNA]</scope>
    <source>
        <strain evidence="4">JCM 17440</strain>
    </source>
</reference>
<feature type="domain" description="ChsH2 C-terminal OB-fold" evidence="1">
    <location>
        <begin position="79"/>
        <end position="143"/>
    </location>
</feature>
<accession>A0ABP8BRR3</accession>
<gene>
    <name evidence="3" type="ORF">GCM10022254_02350</name>
</gene>
<organism evidence="3 4">
    <name type="scientific">Actinomadura meridiana</name>
    <dbReference type="NCBI Taxonomy" id="559626"/>
    <lineage>
        <taxon>Bacteria</taxon>
        <taxon>Bacillati</taxon>
        <taxon>Actinomycetota</taxon>
        <taxon>Actinomycetes</taxon>
        <taxon>Streptosporangiales</taxon>
        <taxon>Thermomonosporaceae</taxon>
        <taxon>Actinomadura</taxon>
    </lineage>
</organism>
<evidence type="ECO:0000259" key="2">
    <source>
        <dbReference type="Pfam" id="PF12172"/>
    </source>
</evidence>